<proteinExistence type="predicted"/>
<dbReference type="EMBL" id="CP063132">
    <property type="protein sequence ID" value="QOU18797.1"/>
    <property type="molecule type" value="Genomic_DNA"/>
</dbReference>
<organism evidence="2 3">
    <name type="scientific">Dekkera bruxellensis</name>
    <name type="common">Brettanomyces custersii</name>
    <dbReference type="NCBI Taxonomy" id="5007"/>
    <lineage>
        <taxon>Eukaryota</taxon>
        <taxon>Fungi</taxon>
        <taxon>Dikarya</taxon>
        <taxon>Ascomycota</taxon>
        <taxon>Saccharomycotina</taxon>
        <taxon>Pichiomycetes</taxon>
        <taxon>Pichiales</taxon>
        <taxon>Pichiaceae</taxon>
        <taxon>Brettanomyces</taxon>
    </lineage>
</organism>
<dbReference type="KEGG" id="bbrx:BRETT_001868"/>
<feature type="region of interest" description="Disordered" evidence="1">
    <location>
        <begin position="1"/>
        <end position="110"/>
    </location>
</feature>
<gene>
    <name evidence="2" type="ORF">BRETT_001868</name>
</gene>
<dbReference type="RefSeq" id="XP_041135290.1">
    <property type="nucleotide sequence ID" value="XM_041280407.1"/>
</dbReference>
<name>A0A871QYU3_DEKBR</name>
<dbReference type="PANTHER" id="PTHR38698">
    <property type="entry name" value="EXPRESSED PROTEIN"/>
    <property type="match status" value="1"/>
</dbReference>
<reference evidence="2" key="2">
    <citation type="journal article" name="BMC Genomics">
        <title>New genome assemblies reveal patterns of domestication and adaptation across Brettanomyces (Dekkera) species.</title>
        <authorList>
            <person name="Roach M.J."/>
            <person name="Borneman A.R."/>
        </authorList>
    </citation>
    <scope>NUCLEOTIDE SEQUENCE</scope>
    <source>
        <strain evidence="2">UCD 2041</strain>
    </source>
</reference>
<dbReference type="Proteomes" id="UP000663131">
    <property type="component" value="Chromosome 4"/>
</dbReference>
<dbReference type="PANTHER" id="PTHR38698:SF1">
    <property type="entry name" value="FUNGAL PROTEIN"/>
    <property type="match status" value="1"/>
</dbReference>
<accession>A0A871QYU3</accession>
<protein>
    <submittedName>
        <fullName evidence="2">Uncharacterized protein</fullName>
    </submittedName>
</protein>
<feature type="compositionally biased region" description="Basic and acidic residues" evidence="1">
    <location>
        <begin position="53"/>
        <end position="62"/>
    </location>
</feature>
<evidence type="ECO:0000313" key="3">
    <source>
        <dbReference type="Proteomes" id="UP000663131"/>
    </source>
</evidence>
<dbReference type="InterPro" id="IPR031355">
    <property type="entry name" value="YBL010C/LAA2-like"/>
</dbReference>
<evidence type="ECO:0000256" key="1">
    <source>
        <dbReference type="SAM" id="MobiDB-lite"/>
    </source>
</evidence>
<dbReference type="AlphaFoldDB" id="A0A871QYU3"/>
<feature type="compositionally biased region" description="Basic and acidic residues" evidence="1">
    <location>
        <begin position="18"/>
        <end position="39"/>
    </location>
</feature>
<dbReference type="GeneID" id="64573792"/>
<evidence type="ECO:0000313" key="2">
    <source>
        <dbReference type="EMBL" id="QOU18797.1"/>
    </source>
</evidence>
<feature type="compositionally biased region" description="Polar residues" evidence="1">
    <location>
        <begin position="1"/>
        <end position="12"/>
    </location>
</feature>
<dbReference type="OrthoDB" id="5378975at2759"/>
<sequence length="364" mass="42579">MQQKNQNGNSTLGYVEDSTSRKSRDSESKEESNVRKIDNINDEEAKEGNISQRIEHRSDNRTMRSSNNLTEHKSNRNEEEENDEEGEDDFGDFEEEESGPNKDGDDIFGDFQENEFKKSDVSENANTAIELSFKEDYDPKSEVIKNLMTSMMGLENEDNSVNDTIEQQNAINDDYHSEIQLSERCQALYNRLTQQPSNLQQINWKKSFIRRQLLLNLQIPINLDEMAPKMSENDVYPDIKLNPKDRERMEMTLKRQIVPFNDLKITSEQLNIVLKNTESQIEDFYGLLQPVSYYKAVCEQNPDRLEREWEKLVKIKEKLLEMVSCWDKRVSEVQTDSDIFSEYVENLVGNTQKLRRQRLAGKSK</sequence>
<feature type="compositionally biased region" description="Acidic residues" evidence="1">
    <location>
        <begin position="78"/>
        <end position="98"/>
    </location>
</feature>
<dbReference type="Pfam" id="PF17104">
    <property type="entry name" value="YBL010C_LAA2"/>
    <property type="match status" value="1"/>
</dbReference>
<reference evidence="2" key="1">
    <citation type="submission" date="2020-10" db="EMBL/GenBank/DDBJ databases">
        <authorList>
            <person name="Palmer J.M."/>
        </authorList>
    </citation>
    <scope>NUCLEOTIDE SEQUENCE</scope>
    <source>
        <strain evidence="2">UCD 2041</strain>
    </source>
</reference>